<proteinExistence type="inferred from homology"/>
<dbReference type="KEGG" id="ovi:T265_08406"/>
<feature type="region of interest" description="Disordered" evidence="2">
    <location>
        <begin position="335"/>
        <end position="355"/>
    </location>
</feature>
<feature type="compositionally biased region" description="Basic and acidic residues" evidence="2">
    <location>
        <begin position="443"/>
        <end position="455"/>
    </location>
</feature>
<evidence type="ECO:0000313" key="4">
    <source>
        <dbReference type="Proteomes" id="UP000054324"/>
    </source>
</evidence>
<keyword evidence="4" id="KW-1185">Reference proteome</keyword>
<dbReference type="InterPro" id="IPR039156">
    <property type="entry name" value="PHAF1/BROMI"/>
</dbReference>
<dbReference type="CTD" id="20322585"/>
<dbReference type="Pfam" id="PF03676">
    <property type="entry name" value="PHAF1"/>
    <property type="match status" value="1"/>
</dbReference>
<dbReference type="PANTHER" id="PTHR13465:SF2">
    <property type="entry name" value="PHAGOSOME ASSEMBLY FACTOR 1"/>
    <property type="match status" value="1"/>
</dbReference>
<dbReference type="GO" id="GO:0005802">
    <property type="term" value="C:trans-Golgi network"/>
    <property type="evidence" value="ECO:0007669"/>
    <property type="project" value="TreeGrafter"/>
</dbReference>
<feature type="region of interest" description="Disordered" evidence="2">
    <location>
        <begin position="432"/>
        <end position="456"/>
    </location>
</feature>
<name>A0A074ZDS7_OPIVI</name>
<dbReference type="RefSeq" id="XP_009172466.1">
    <property type="nucleotide sequence ID" value="XM_009174202.1"/>
</dbReference>
<dbReference type="OrthoDB" id="411211at2759"/>
<dbReference type="GO" id="GO:0043001">
    <property type="term" value="P:Golgi to plasma membrane protein transport"/>
    <property type="evidence" value="ECO:0007669"/>
    <property type="project" value="TreeGrafter"/>
</dbReference>
<dbReference type="EMBL" id="KL596835">
    <property type="protein sequence ID" value="KER23782.1"/>
    <property type="molecule type" value="Genomic_DNA"/>
</dbReference>
<dbReference type="AlphaFoldDB" id="A0A074ZDS7"/>
<comment type="similarity">
    <text evidence="1">Belongs to the PHAF1 family.</text>
</comment>
<evidence type="ECO:0000256" key="1">
    <source>
        <dbReference type="ARBA" id="ARBA00024339"/>
    </source>
</evidence>
<organism evidence="3 4">
    <name type="scientific">Opisthorchis viverrini</name>
    <name type="common">Southeast Asian liver fluke</name>
    <dbReference type="NCBI Taxonomy" id="6198"/>
    <lineage>
        <taxon>Eukaryota</taxon>
        <taxon>Metazoa</taxon>
        <taxon>Spiralia</taxon>
        <taxon>Lophotrochozoa</taxon>
        <taxon>Platyhelminthes</taxon>
        <taxon>Trematoda</taxon>
        <taxon>Digenea</taxon>
        <taxon>Opisthorchiida</taxon>
        <taxon>Opisthorchiata</taxon>
        <taxon>Opisthorchiidae</taxon>
        <taxon>Opisthorchis</taxon>
    </lineage>
</organism>
<sequence>MLDVEVVPELAIRHKTWEFILGMPIQQMISILRVHDNVIRSVDFWYNDKSPFSSNLVIVLPGDGLRFHFDPFLQRLRLIEVFDLSKIALRYWSQYFNSSSVLPSIQEILRIFGSTKPLHDTGGEFRLCYRGITFILKPLDASTGDFYLTPRGSLISLSTANAQSTLVVSRLFIYLGNNLTEAKVSLELPSACYLHNVFLDRLEIIRSANVTEQLRFHLVTQDLHTSLTLDPQIRRFTRVLSFGASVQDVLAALGSPSRVFYKTEDKMKIHLPQSYRLEHPRRSDYFFNYFTLGVDILFDARYHQVTKFVLHTNQPGEYSFNAYHRCLFELPLSNSSVTDSKSSKDLSSAPDEAFTGSEVPSAQIDEFVVTPFVKWFAIRQRIEHLVDVEPVVIHREAKPQKNPFGPTHAFGYYDIIFEDISTHLENCILMPSSASPSDAGQPKADHPSQLRRHSDPIPPKTETCSVCCAQWVIEGSIRRQLRLTYGPQTVLKPGTLNSKACGWSAWRQELDRASYRRGSRPYDPFIGHFPPRPGQAHVQDVPPLQCKPARWVIQPMLTT</sequence>
<accession>A0A074ZDS7</accession>
<dbReference type="PANTHER" id="PTHR13465">
    <property type="entry name" value="UPF0183 PROTEIN"/>
    <property type="match status" value="1"/>
</dbReference>
<protein>
    <submittedName>
        <fullName evidence="3">Uncharacterized protein</fullName>
    </submittedName>
</protein>
<dbReference type="InterPro" id="IPR005373">
    <property type="entry name" value="PHAF1"/>
</dbReference>
<feature type="compositionally biased region" description="Low complexity" evidence="2">
    <location>
        <begin position="335"/>
        <end position="348"/>
    </location>
</feature>
<dbReference type="STRING" id="6198.A0A074ZDS7"/>
<dbReference type="GeneID" id="20322585"/>
<gene>
    <name evidence="3" type="ORF">T265_08406</name>
</gene>
<dbReference type="Proteomes" id="UP000054324">
    <property type="component" value="Unassembled WGS sequence"/>
</dbReference>
<evidence type="ECO:0000313" key="3">
    <source>
        <dbReference type="EMBL" id="KER23782.1"/>
    </source>
</evidence>
<evidence type="ECO:0000256" key="2">
    <source>
        <dbReference type="SAM" id="MobiDB-lite"/>
    </source>
</evidence>
<reference evidence="3 4" key="1">
    <citation type="submission" date="2013-11" db="EMBL/GenBank/DDBJ databases">
        <title>Opisthorchis viverrini - life in the bile duct.</title>
        <authorList>
            <person name="Young N.D."/>
            <person name="Nagarajan N."/>
            <person name="Lin S.J."/>
            <person name="Korhonen P.K."/>
            <person name="Jex A.R."/>
            <person name="Hall R.S."/>
            <person name="Safavi-Hemami H."/>
            <person name="Kaewkong W."/>
            <person name="Bertrand D."/>
            <person name="Gao S."/>
            <person name="Seet Q."/>
            <person name="Wongkham S."/>
            <person name="Teh B.T."/>
            <person name="Wongkham C."/>
            <person name="Intapan P.M."/>
            <person name="Maleewong W."/>
            <person name="Yang X."/>
            <person name="Hu M."/>
            <person name="Wang Z."/>
            <person name="Hofmann A."/>
            <person name="Sternberg P.W."/>
            <person name="Tan P."/>
            <person name="Wang J."/>
            <person name="Gasser R.B."/>
        </authorList>
    </citation>
    <scope>NUCLEOTIDE SEQUENCE [LARGE SCALE GENOMIC DNA]</scope>
</reference>